<keyword evidence="7" id="KW-1185">Reference proteome</keyword>
<dbReference type="InterPro" id="IPR029759">
    <property type="entry name" value="GPX_AS"/>
</dbReference>
<proteinExistence type="inferred from homology"/>
<reference evidence="6 7" key="1">
    <citation type="submission" date="2011-04" db="EMBL/GenBank/DDBJ databases">
        <authorList>
            <person name="Muzny D."/>
            <person name="Qin X."/>
            <person name="Deng J."/>
            <person name="Jiang H."/>
            <person name="Liu Y."/>
            <person name="Qu J."/>
            <person name="Song X.-Z."/>
            <person name="Zhang L."/>
            <person name="Thornton R."/>
            <person name="Coyle M."/>
            <person name="Francisco L."/>
            <person name="Jackson L."/>
            <person name="Javaid M."/>
            <person name="Korchina V."/>
            <person name="Kovar C."/>
            <person name="Mata R."/>
            <person name="Mathew T."/>
            <person name="Ngo R."/>
            <person name="Nguyen L."/>
            <person name="Nguyen N."/>
            <person name="Okwuonu G."/>
            <person name="Ongeri F."/>
            <person name="Pham C."/>
            <person name="Simmons D."/>
            <person name="Wilczek-Boney K."/>
            <person name="Hale W."/>
            <person name="Jakkamsetti A."/>
            <person name="Pham P."/>
            <person name="Ruth R."/>
            <person name="San Lucas F."/>
            <person name="Warren J."/>
            <person name="Zhang J."/>
            <person name="Zhao Z."/>
            <person name="Zhou C."/>
            <person name="Zhu D."/>
            <person name="Lee S."/>
            <person name="Bess C."/>
            <person name="Blankenburg K."/>
            <person name="Forbes L."/>
            <person name="Fu Q."/>
            <person name="Gubbala S."/>
            <person name="Hirani K."/>
            <person name="Jayaseelan J.C."/>
            <person name="Lara F."/>
            <person name="Munidasa M."/>
            <person name="Palculict T."/>
            <person name="Patil S."/>
            <person name="Pu L.-L."/>
            <person name="Saada N."/>
            <person name="Tang L."/>
            <person name="Weissenberger G."/>
            <person name="Zhu Y."/>
            <person name="Hemphill L."/>
            <person name="Shang Y."/>
            <person name="Youmans B."/>
            <person name="Ayvaz T."/>
            <person name="Ross M."/>
            <person name="Santibanez J."/>
            <person name="Aqrawi P."/>
            <person name="Gross S."/>
            <person name="Joshi V."/>
            <person name="Fowler G."/>
            <person name="Nazareth L."/>
            <person name="Reid J."/>
            <person name="Worley K."/>
            <person name="Petrosino J."/>
            <person name="Highlander S."/>
            <person name="Gibbs R."/>
        </authorList>
    </citation>
    <scope>NUCLEOTIDE SEQUENCE [LARGE SCALE GENOMIC DNA]</scope>
    <source>
        <strain evidence="6 7">ATCC 23330</strain>
    </source>
</reference>
<dbReference type="PROSITE" id="PS00460">
    <property type="entry name" value="GLUTATHIONE_PEROXID_1"/>
    <property type="match status" value="1"/>
</dbReference>
<dbReference type="InterPro" id="IPR000889">
    <property type="entry name" value="Glutathione_peroxidase"/>
</dbReference>
<organism evidence="6 7">
    <name type="scientific">Kingella kingae ATCC 23330</name>
    <dbReference type="NCBI Taxonomy" id="887327"/>
    <lineage>
        <taxon>Bacteria</taxon>
        <taxon>Pseudomonadati</taxon>
        <taxon>Pseudomonadota</taxon>
        <taxon>Betaproteobacteria</taxon>
        <taxon>Neisseriales</taxon>
        <taxon>Neisseriaceae</taxon>
        <taxon>Kingella</taxon>
    </lineage>
</organism>
<evidence type="ECO:0000256" key="1">
    <source>
        <dbReference type="ARBA" id="ARBA00006926"/>
    </source>
</evidence>
<evidence type="ECO:0000256" key="5">
    <source>
        <dbReference type="RuleBase" id="RU000499"/>
    </source>
</evidence>
<evidence type="ECO:0000313" key="7">
    <source>
        <dbReference type="Proteomes" id="UP000004207"/>
    </source>
</evidence>
<dbReference type="FunFam" id="3.40.30.10:FF:000010">
    <property type="entry name" value="Glutathione peroxidase"/>
    <property type="match status" value="1"/>
</dbReference>
<dbReference type="PIRSF" id="PIRSF000303">
    <property type="entry name" value="Glutathion_perox"/>
    <property type="match status" value="1"/>
</dbReference>
<dbReference type="HOGENOM" id="CLU_029507_2_2_4"/>
<dbReference type="InterPro" id="IPR036249">
    <property type="entry name" value="Thioredoxin-like_sf"/>
</dbReference>
<dbReference type="AlphaFoldDB" id="F5SA41"/>
<dbReference type="SUPFAM" id="SSF52833">
    <property type="entry name" value="Thioredoxin-like"/>
    <property type="match status" value="1"/>
</dbReference>
<protein>
    <recommendedName>
        <fullName evidence="5">Glutathione peroxidase</fullName>
    </recommendedName>
</protein>
<dbReference type="PANTHER" id="PTHR11592">
    <property type="entry name" value="GLUTATHIONE PEROXIDASE"/>
    <property type="match status" value="1"/>
</dbReference>
<sequence length="185" mass="21157">MEKIMTQLYDFTLNTAQGEAKNLGDFRGKVLLIVNTASKCGLTIQYEALQQMYAKYREQGLEILDFPCNQFLKQAPEDSPEYERVCKLKFGTEFTIFEKIHVNGADTHPLYAYLKQQQPEDISRGHAFKELLLTLASLGEKHEGDDIKWNFTKFLVNRQGEVVARFAPSMTPQEIEAEMVALLQA</sequence>
<evidence type="ECO:0000256" key="4">
    <source>
        <dbReference type="PIRSR" id="PIRSR000303-1"/>
    </source>
</evidence>
<feature type="active site" evidence="4">
    <location>
        <position position="40"/>
    </location>
</feature>
<dbReference type="GO" id="GO:0034599">
    <property type="term" value="P:cellular response to oxidative stress"/>
    <property type="evidence" value="ECO:0007669"/>
    <property type="project" value="TreeGrafter"/>
</dbReference>
<accession>F5SA41</accession>
<dbReference type="Proteomes" id="UP000004207">
    <property type="component" value="Unassembled WGS sequence"/>
</dbReference>
<dbReference type="Gene3D" id="3.40.30.10">
    <property type="entry name" value="Glutaredoxin"/>
    <property type="match status" value="1"/>
</dbReference>
<comment type="caution">
    <text evidence="6">The sequence shown here is derived from an EMBL/GenBank/DDBJ whole genome shotgun (WGS) entry which is preliminary data.</text>
</comment>
<dbReference type="Pfam" id="PF00255">
    <property type="entry name" value="GSHPx"/>
    <property type="match status" value="1"/>
</dbReference>
<name>F5SA41_KINKI</name>
<dbReference type="PANTHER" id="PTHR11592:SF78">
    <property type="entry name" value="GLUTATHIONE PEROXIDASE"/>
    <property type="match status" value="1"/>
</dbReference>
<dbReference type="PROSITE" id="PS00763">
    <property type="entry name" value="GLUTATHIONE_PEROXID_2"/>
    <property type="match status" value="1"/>
</dbReference>
<dbReference type="CDD" id="cd00340">
    <property type="entry name" value="GSH_Peroxidase"/>
    <property type="match status" value="1"/>
</dbReference>
<dbReference type="eggNOG" id="COG0386">
    <property type="taxonomic scope" value="Bacteria"/>
</dbReference>
<dbReference type="PRINTS" id="PR01011">
    <property type="entry name" value="GLUTPROXDASE"/>
</dbReference>
<evidence type="ECO:0000256" key="2">
    <source>
        <dbReference type="ARBA" id="ARBA00022559"/>
    </source>
</evidence>
<dbReference type="GO" id="GO:0004601">
    <property type="term" value="F:peroxidase activity"/>
    <property type="evidence" value="ECO:0007669"/>
    <property type="project" value="UniProtKB-KW"/>
</dbReference>
<evidence type="ECO:0000313" key="6">
    <source>
        <dbReference type="EMBL" id="EGK06780.1"/>
    </source>
</evidence>
<comment type="similarity">
    <text evidence="1 5">Belongs to the glutathione peroxidase family.</text>
</comment>
<evidence type="ECO:0000256" key="3">
    <source>
        <dbReference type="ARBA" id="ARBA00023002"/>
    </source>
</evidence>
<gene>
    <name evidence="6" type="primary">gpxA</name>
    <name evidence="6" type="ORF">HMPREF0476_2074</name>
</gene>
<keyword evidence="3 5" id="KW-0560">Oxidoreductase</keyword>
<dbReference type="PROSITE" id="PS51355">
    <property type="entry name" value="GLUTATHIONE_PEROXID_3"/>
    <property type="match status" value="1"/>
</dbReference>
<dbReference type="EMBL" id="AFHS01000072">
    <property type="protein sequence ID" value="EGK06780.1"/>
    <property type="molecule type" value="Genomic_DNA"/>
</dbReference>
<dbReference type="STRING" id="504.KKKWG1_0422"/>
<dbReference type="InterPro" id="IPR029760">
    <property type="entry name" value="GPX_CS"/>
</dbReference>
<keyword evidence="2 5" id="KW-0575">Peroxidase</keyword>